<evidence type="ECO:0000256" key="1">
    <source>
        <dbReference type="ARBA" id="ARBA00001947"/>
    </source>
</evidence>
<protein>
    <submittedName>
        <fullName evidence="9">Adenosine deaminase</fullName>
    </submittedName>
</protein>
<evidence type="ECO:0000256" key="2">
    <source>
        <dbReference type="ARBA" id="ARBA00006676"/>
    </source>
</evidence>
<dbReference type="InterPro" id="IPR006330">
    <property type="entry name" value="Ado/ade_deaminase"/>
</dbReference>
<dbReference type="InterPro" id="IPR001365">
    <property type="entry name" value="A_deaminase_dom"/>
</dbReference>
<keyword evidence="4" id="KW-0378">Hydrolase</keyword>
<dbReference type="PANTHER" id="PTHR11409">
    <property type="entry name" value="ADENOSINE DEAMINASE"/>
    <property type="match status" value="1"/>
</dbReference>
<dbReference type="GO" id="GO:0006154">
    <property type="term" value="P:adenosine catabolic process"/>
    <property type="evidence" value="ECO:0007669"/>
    <property type="project" value="TreeGrafter"/>
</dbReference>
<proteinExistence type="inferred from homology"/>
<dbReference type="AlphaFoldDB" id="H2KPL9"/>
<reference key="2">
    <citation type="submission" date="2011-10" db="EMBL/GenBank/DDBJ databases">
        <title>The genome and transcriptome sequence of Clonorchis sinensis provide insights into the carcinogenic liver fluke.</title>
        <authorList>
            <person name="Wang X."/>
            <person name="Huang Y."/>
            <person name="Chen W."/>
            <person name="Liu H."/>
            <person name="Guo L."/>
            <person name="Chen Y."/>
            <person name="Luo F."/>
            <person name="Zhou W."/>
            <person name="Sun J."/>
            <person name="Mao Q."/>
            <person name="Liang P."/>
            <person name="Zhou C."/>
            <person name="Tian Y."/>
            <person name="Men J."/>
            <person name="Lv X."/>
            <person name="Huang L."/>
            <person name="Zhou J."/>
            <person name="Hu Y."/>
            <person name="Li R."/>
            <person name="Zhang F."/>
            <person name="Lei H."/>
            <person name="Li X."/>
            <person name="Hu X."/>
            <person name="Liang C."/>
            <person name="Xu J."/>
            <person name="Wu Z."/>
            <person name="Yu X."/>
        </authorList>
    </citation>
    <scope>NUCLEOTIDE SEQUENCE</scope>
    <source>
        <strain>Henan</strain>
    </source>
</reference>
<evidence type="ECO:0000313" key="10">
    <source>
        <dbReference type="Proteomes" id="UP000008909"/>
    </source>
</evidence>
<evidence type="ECO:0000256" key="7">
    <source>
        <dbReference type="ARBA" id="ARBA00048787"/>
    </source>
</evidence>
<evidence type="ECO:0000259" key="8">
    <source>
        <dbReference type="Pfam" id="PF00962"/>
    </source>
</evidence>
<name>H2KPL9_CLOSI</name>
<dbReference type="Gene3D" id="3.20.20.140">
    <property type="entry name" value="Metal-dependent hydrolases"/>
    <property type="match status" value="1"/>
</dbReference>
<dbReference type="SUPFAM" id="SSF51556">
    <property type="entry name" value="Metallo-dependent hydrolases"/>
    <property type="match status" value="1"/>
</dbReference>
<keyword evidence="5" id="KW-0862">Zinc</keyword>
<keyword evidence="10" id="KW-1185">Reference proteome</keyword>
<keyword evidence="3" id="KW-0479">Metal-binding</keyword>
<dbReference type="InterPro" id="IPR032466">
    <property type="entry name" value="Metal_Hydrolase"/>
</dbReference>
<dbReference type="Proteomes" id="UP000008909">
    <property type="component" value="Unassembled WGS sequence"/>
</dbReference>
<comment type="similarity">
    <text evidence="2">Belongs to the metallo-dependent hydrolases superfamily. Adenosine and AMP deaminases family.</text>
</comment>
<feature type="domain" description="Adenosine deaminase" evidence="8">
    <location>
        <begin position="199"/>
        <end position="507"/>
    </location>
</feature>
<evidence type="ECO:0000256" key="6">
    <source>
        <dbReference type="ARBA" id="ARBA00023080"/>
    </source>
</evidence>
<keyword evidence="6" id="KW-0546">Nucleotide metabolism</keyword>
<evidence type="ECO:0000256" key="3">
    <source>
        <dbReference type="ARBA" id="ARBA00022723"/>
    </source>
</evidence>
<dbReference type="EMBL" id="DF142918">
    <property type="protein sequence ID" value="GAA28552.2"/>
    <property type="molecule type" value="Genomic_DNA"/>
</dbReference>
<dbReference type="GO" id="GO:0004000">
    <property type="term" value="F:adenosine deaminase activity"/>
    <property type="evidence" value="ECO:0007669"/>
    <property type="project" value="TreeGrafter"/>
</dbReference>
<dbReference type="GO" id="GO:0046872">
    <property type="term" value="F:metal ion binding"/>
    <property type="evidence" value="ECO:0007669"/>
    <property type="project" value="UniProtKB-KW"/>
</dbReference>
<accession>H2KPL9</accession>
<organism evidence="9 10">
    <name type="scientific">Clonorchis sinensis</name>
    <name type="common">Chinese liver fluke</name>
    <dbReference type="NCBI Taxonomy" id="79923"/>
    <lineage>
        <taxon>Eukaryota</taxon>
        <taxon>Metazoa</taxon>
        <taxon>Spiralia</taxon>
        <taxon>Lophotrochozoa</taxon>
        <taxon>Platyhelminthes</taxon>
        <taxon>Trematoda</taxon>
        <taxon>Digenea</taxon>
        <taxon>Opisthorchiida</taxon>
        <taxon>Opisthorchiata</taxon>
        <taxon>Opisthorchiidae</taxon>
        <taxon>Clonorchis</taxon>
    </lineage>
</organism>
<comment type="cofactor">
    <cofactor evidence="1">
        <name>Zn(2+)</name>
        <dbReference type="ChEBI" id="CHEBI:29105"/>
    </cofactor>
</comment>
<evidence type="ECO:0000256" key="4">
    <source>
        <dbReference type="ARBA" id="ARBA00022801"/>
    </source>
</evidence>
<dbReference type="GO" id="GO:0046103">
    <property type="term" value="P:inosine biosynthetic process"/>
    <property type="evidence" value="ECO:0007669"/>
    <property type="project" value="TreeGrafter"/>
</dbReference>
<sequence length="515" mass="57162">MASTIHSCSTKGFCFVSIRCKDATYERFKLCVLPNLCVDFLGHNVLELRDKAEIRFGGRPTTLTVCGVPSAKLESLSLFNNLAANRHEISLSYIKRRANHTNRSRPKAYRFESIPHILESVFGLCVTVVASLLPAPFIDFTDSSGTIRMNLGLACLSMVTDMTLSNLCDVRLLETAGIRTGSESFSVRIFRALIKRNEKQQRTVPNGSHEVWKHFARRFRKFRCFALFHILHNAIRNPAIVERVTVDVVEEFASDGVIYLELRTTVRRLPTCRAYLDAVLRSLSNASSITHGKIDVHLLLSVDRARGLDDAWMTVDLLKEYAPSWPELLVGIELSGNPKIGTLLDFVEPLNCVQALGLKTSVHLAELPNEGEQWLEFLQCHTPDRIGHGTHLPTPDTPGDDTPAFKARDLILGSRIPIEICLTSNVVSDTELTYESHHLASWVQAGHPVCICTDDKGIFGCSSSSELAAAVERCGVSKSQLPHILKDSARAAFCSEATKIKLLKQITAFFDACTL</sequence>
<dbReference type="Pfam" id="PF00962">
    <property type="entry name" value="A_deaminase"/>
    <property type="match status" value="1"/>
</dbReference>
<reference evidence="9" key="1">
    <citation type="journal article" date="2011" name="Genome Biol.">
        <title>The draft genome of the carcinogenic human liver fluke Clonorchis sinensis.</title>
        <authorList>
            <person name="Wang X."/>
            <person name="Chen W."/>
            <person name="Huang Y."/>
            <person name="Sun J."/>
            <person name="Men J."/>
            <person name="Liu H."/>
            <person name="Luo F."/>
            <person name="Guo L."/>
            <person name="Lv X."/>
            <person name="Deng C."/>
            <person name="Zhou C."/>
            <person name="Fan Y."/>
            <person name="Li X."/>
            <person name="Huang L."/>
            <person name="Hu Y."/>
            <person name="Liang C."/>
            <person name="Hu X."/>
            <person name="Xu J."/>
            <person name="Yu X."/>
        </authorList>
    </citation>
    <scope>NUCLEOTIDE SEQUENCE [LARGE SCALE GENOMIC DNA]</scope>
    <source>
        <strain evidence="9">Henan</strain>
    </source>
</reference>
<gene>
    <name evidence="9" type="ORF">CLF_102214</name>
</gene>
<dbReference type="GO" id="GO:0009117">
    <property type="term" value="P:nucleotide metabolic process"/>
    <property type="evidence" value="ECO:0007669"/>
    <property type="project" value="UniProtKB-KW"/>
</dbReference>
<evidence type="ECO:0000256" key="5">
    <source>
        <dbReference type="ARBA" id="ARBA00022833"/>
    </source>
</evidence>
<dbReference type="PANTHER" id="PTHR11409:SF42">
    <property type="entry name" value="ADENOSINE DEAMINASE-LIKE PROTEIN"/>
    <property type="match status" value="1"/>
</dbReference>
<comment type="catalytic activity">
    <reaction evidence="7">
        <text>N(6)-methyl-AMP + H2O + H(+) = IMP + methylamine</text>
        <dbReference type="Rhea" id="RHEA:16001"/>
        <dbReference type="ChEBI" id="CHEBI:15377"/>
        <dbReference type="ChEBI" id="CHEBI:15378"/>
        <dbReference type="ChEBI" id="CHEBI:58053"/>
        <dbReference type="ChEBI" id="CHEBI:59338"/>
        <dbReference type="ChEBI" id="CHEBI:144842"/>
    </reaction>
    <physiologicalReaction direction="left-to-right" evidence="7">
        <dbReference type="Rhea" id="RHEA:16002"/>
    </physiologicalReaction>
</comment>
<evidence type="ECO:0000313" key="9">
    <source>
        <dbReference type="EMBL" id="GAA28552.2"/>
    </source>
</evidence>